<evidence type="ECO:0000256" key="1">
    <source>
        <dbReference type="ARBA" id="ARBA00001966"/>
    </source>
</evidence>
<proteinExistence type="predicted"/>
<evidence type="ECO:0000256" key="5">
    <source>
        <dbReference type="ARBA" id="ARBA00023014"/>
    </source>
</evidence>
<dbReference type="EMBL" id="DVJN01000153">
    <property type="protein sequence ID" value="HIS92866.1"/>
    <property type="molecule type" value="Genomic_DNA"/>
</dbReference>
<evidence type="ECO:0000313" key="7">
    <source>
        <dbReference type="EMBL" id="HIS92866.1"/>
    </source>
</evidence>
<dbReference type="SFLD" id="SFLDS00029">
    <property type="entry name" value="Radical_SAM"/>
    <property type="match status" value="1"/>
</dbReference>
<keyword evidence="2" id="KW-0949">S-adenosyl-L-methionine</keyword>
<dbReference type="InterPro" id="IPR024025">
    <property type="entry name" value="SCIFF_rSAM_maturase"/>
</dbReference>
<dbReference type="PROSITE" id="PS51918">
    <property type="entry name" value="RADICAL_SAM"/>
    <property type="match status" value="1"/>
</dbReference>
<dbReference type="CDD" id="cd21124">
    <property type="entry name" value="SPASM_CteB-like"/>
    <property type="match status" value="1"/>
</dbReference>
<evidence type="ECO:0000259" key="6">
    <source>
        <dbReference type="PROSITE" id="PS51918"/>
    </source>
</evidence>
<dbReference type="GO" id="GO:0016491">
    <property type="term" value="F:oxidoreductase activity"/>
    <property type="evidence" value="ECO:0007669"/>
    <property type="project" value="InterPro"/>
</dbReference>
<dbReference type="NCBIfam" id="TIGR03974">
    <property type="entry name" value="rSAM_six_Cys"/>
    <property type="match status" value="1"/>
</dbReference>
<gene>
    <name evidence="7" type="primary">scfB</name>
    <name evidence="7" type="ORF">IAA84_07635</name>
</gene>
<accession>A0A9D1G0G4</accession>
<dbReference type="InterPro" id="IPR007197">
    <property type="entry name" value="rSAM"/>
</dbReference>
<dbReference type="Pfam" id="PF04055">
    <property type="entry name" value="Radical_SAM"/>
    <property type="match status" value="1"/>
</dbReference>
<evidence type="ECO:0000313" key="8">
    <source>
        <dbReference type="Proteomes" id="UP000824140"/>
    </source>
</evidence>
<dbReference type="Proteomes" id="UP000824140">
    <property type="component" value="Unassembled WGS sequence"/>
</dbReference>
<dbReference type="InterPro" id="IPR023867">
    <property type="entry name" value="Sulphatase_maturase_rSAM"/>
</dbReference>
<dbReference type="InterPro" id="IPR047602">
    <property type="entry name" value="SPASM_CteB-like"/>
</dbReference>
<dbReference type="CDD" id="cd01335">
    <property type="entry name" value="Radical_SAM"/>
    <property type="match status" value="1"/>
</dbReference>
<dbReference type="AlphaFoldDB" id="A0A9D1G0G4"/>
<organism evidence="7 8">
    <name type="scientific">Candidatus Alectryocaccomicrobium excrementavium</name>
    <dbReference type="NCBI Taxonomy" id="2840668"/>
    <lineage>
        <taxon>Bacteria</taxon>
        <taxon>Bacillati</taxon>
        <taxon>Bacillota</taxon>
        <taxon>Clostridia</taxon>
        <taxon>Candidatus Alectryocaccomicrobium</taxon>
    </lineage>
</organism>
<dbReference type="PANTHER" id="PTHR43273:SF8">
    <property type="entry name" value="RADICAL SAM DOMAIN PROTEIN"/>
    <property type="match status" value="1"/>
</dbReference>
<dbReference type="SFLD" id="SFLDG01384">
    <property type="entry name" value="thioether_bond_formation_requi"/>
    <property type="match status" value="1"/>
</dbReference>
<comment type="cofactor">
    <cofactor evidence="1">
        <name>[4Fe-4S] cluster</name>
        <dbReference type="ChEBI" id="CHEBI:49883"/>
    </cofactor>
</comment>
<dbReference type="InterPro" id="IPR023885">
    <property type="entry name" value="4Fe4S-binding_SPASM_dom"/>
</dbReference>
<reference evidence="7" key="1">
    <citation type="submission" date="2020-10" db="EMBL/GenBank/DDBJ databases">
        <authorList>
            <person name="Gilroy R."/>
        </authorList>
    </citation>
    <scope>NUCLEOTIDE SEQUENCE</scope>
    <source>
        <strain evidence="7">13766</strain>
    </source>
</reference>
<dbReference type="PANTHER" id="PTHR43273">
    <property type="entry name" value="ANAEROBIC SULFATASE-MATURATING ENZYME HOMOLOG ASLB-RELATED"/>
    <property type="match status" value="1"/>
</dbReference>
<dbReference type="InterPro" id="IPR058240">
    <property type="entry name" value="rSAM_sf"/>
</dbReference>
<dbReference type="GO" id="GO:0046872">
    <property type="term" value="F:metal ion binding"/>
    <property type="evidence" value="ECO:0007669"/>
    <property type="project" value="UniProtKB-KW"/>
</dbReference>
<name>A0A9D1G0G4_9FIRM</name>
<dbReference type="Gene3D" id="3.20.20.70">
    <property type="entry name" value="Aldolase class I"/>
    <property type="match status" value="1"/>
</dbReference>
<dbReference type="Pfam" id="PF13186">
    <property type="entry name" value="SPASM"/>
    <property type="match status" value="1"/>
</dbReference>
<evidence type="ECO:0000256" key="2">
    <source>
        <dbReference type="ARBA" id="ARBA00022691"/>
    </source>
</evidence>
<sequence>MLHTFEALGRYIAMDADSGAVHLLDEMAFDALNAIQAGDVAPLYQKYDESDVRELLEEIDALKAQGALFAEHDYSHLEIEKSGIVKAMCLHAAHDCNLRCKYCFASTGDFHGPRGLLPVETGKRALDWLVAHSGNRKNLEVDFFGGEPLMNFGALKEIVAYGREIEKRTGKVFWFTTTTNCIGLTDEVADYLNEEMHNVVLSIDGRREIHDFMRPTINGKGSYDLVLKNALAFVKKRGDKSYYVRGTFTARNLDFASDVLALADAGFEQISIEPVVLPSDSPYALTEAMLPAIFAEYDRLAAEYVKRRRDGRWFNFFHFMVDLDHGPCVKKRVKGCGAGGEYVAVTPEGDIYPCHQFVGRPGFRMGSVLSGAFDTAMQSRFEDNCLLTRPQCSSCWARFYCGGGCSANAQAFSGDIRIPYSMECQLEKKRLECALAIAAIERESSAQ</sequence>
<dbReference type="GO" id="GO:0051536">
    <property type="term" value="F:iron-sulfur cluster binding"/>
    <property type="evidence" value="ECO:0007669"/>
    <property type="project" value="UniProtKB-KW"/>
</dbReference>
<dbReference type="SUPFAM" id="SSF102114">
    <property type="entry name" value="Radical SAM enzymes"/>
    <property type="match status" value="1"/>
</dbReference>
<dbReference type="SFLD" id="SFLDG01386">
    <property type="entry name" value="main_SPASM_domain-containing"/>
    <property type="match status" value="1"/>
</dbReference>
<reference evidence="7" key="2">
    <citation type="journal article" date="2021" name="PeerJ">
        <title>Extensive microbial diversity within the chicken gut microbiome revealed by metagenomics and culture.</title>
        <authorList>
            <person name="Gilroy R."/>
            <person name="Ravi A."/>
            <person name="Getino M."/>
            <person name="Pursley I."/>
            <person name="Horton D.L."/>
            <person name="Alikhan N.F."/>
            <person name="Baker D."/>
            <person name="Gharbi K."/>
            <person name="Hall N."/>
            <person name="Watson M."/>
            <person name="Adriaenssens E.M."/>
            <person name="Foster-Nyarko E."/>
            <person name="Jarju S."/>
            <person name="Secka A."/>
            <person name="Antonio M."/>
            <person name="Oren A."/>
            <person name="Chaudhuri R.R."/>
            <person name="La Ragione R."/>
            <person name="Hildebrand F."/>
            <person name="Pallen M.J."/>
        </authorList>
    </citation>
    <scope>NUCLEOTIDE SEQUENCE</scope>
    <source>
        <strain evidence="7">13766</strain>
    </source>
</reference>
<feature type="domain" description="Radical SAM core" evidence="6">
    <location>
        <begin position="82"/>
        <end position="315"/>
    </location>
</feature>
<keyword evidence="4" id="KW-0408">Iron</keyword>
<keyword evidence="5" id="KW-0411">Iron-sulfur</keyword>
<evidence type="ECO:0000256" key="3">
    <source>
        <dbReference type="ARBA" id="ARBA00022723"/>
    </source>
</evidence>
<comment type="caution">
    <text evidence="7">The sequence shown here is derived from an EMBL/GenBank/DDBJ whole genome shotgun (WGS) entry which is preliminary data.</text>
</comment>
<keyword evidence="3" id="KW-0479">Metal-binding</keyword>
<dbReference type="InterPro" id="IPR013785">
    <property type="entry name" value="Aldolase_TIM"/>
</dbReference>
<dbReference type="SFLD" id="SFLDG01067">
    <property type="entry name" value="SPASM/twitch_domain_containing"/>
    <property type="match status" value="1"/>
</dbReference>
<dbReference type="NCBIfam" id="TIGR04085">
    <property type="entry name" value="rSAM_more_4Fe4S"/>
    <property type="match status" value="1"/>
</dbReference>
<protein>
    <submittedName>
        <fullName evidence="7">Thioether cross-link-forming SCIFF peptide maturase</fullName>
    </submittedName>
</protein>
<evidence type="ECO:0000256" key="4">
    <source>
        <dbReference type="ARBA" id="ARBA00023004"/>
    </source>
</evidence>